<name>A0A6J5LFN8_9CAUD</name>
<evidence type="ECO:0000313" key="1">
    <source>
        <dbReference type="EMBL" id="CAB4133498.1"/>
    </source>
</evidence>
<organism evidence="1">
    <name type="scientific">uncultured Caudovirales phage</name>
    <dbReference type="NCBI Taxonomy" id="2100421"/>
    <lineage>
        <taxon>Viruses</taxon>
        <taxon>Duplodnaviria</taxon>
        <taxon>Heunggongvirae</taxon>
        <taxon>Uroviricota</taxon>
        <taxon>Caudoviricetes</taxon>
        <taxon>Peduoviridae</taxon>
        <taxon>Maltschvirus</taxon>
        <taxon>Maltschvirus maltsch</taxon>
    </lineage>
</organism>
<proteinExistence type="predicted"/>
<protein>
    <submittedName>
        <fullName evidence="1">Uncharacterized protein</fullName>
    </submittedName>
</protein>
<dbReference type="EMBL" id="LR796270">
    <property type="protein sequence ID" value="CAB4133498.1"/>
    <property type="molecule type" value="Genomic_DNA"/>
</dbReference>
<gene>
    <name evidence="1" type="ORF">UFOVP250_211</name>
</gene>
<accession>A0A6J5LFN8</accession>
<sequence>MASAGNTPIQLYYSNTAGNVPPAANLIIGELALNVPDGKLYYLSSPGVVSSFSSNNFVVNQIVNNADTFTSAGSATFTLSKQPASANSVIVNLNGIMQNRSSYSVSGTTLTLTEVPYTGATIDVLYSYNTSNGVFVQTNNFLPIAFGPSGALTDVALVALTQALIAS</sequence>
<reference evidence="1" key="1">
    <citation type="submission" date="2020-04" db="EMBL/GenBank/DDBJ databases">
        <authorList>
            <person name="Chiriac C."/>
            <person name="Salcher M."/>
            <person name="Ghai R."/>
            <person name="Kavagutti S V."/>
        </authorList>
    </citation>
    <scope>NUCLEOTIDE SEQUENCE</scope>
</reference>